<protein>
    <recommendedName>
        <fullName evidence="3">Aconitase A/isopropylmalate dehydratase small subunit swivel domain-containing protein</fullName>
    </recommendedName>
</protein>
<dbReference type="Pfam" id="PF00694">
    <property type="entry name" value="Aconitase_C"/>
    <property type="match status" value="1"/>
</dbReference>
<proteinExistence type="predicted"/>
<evidence type="ECO:0000313" key="4">
    <source>
        <dbReference type="EMBL" id="KAK5175794.1"/>
    </source>
</evidence>
<dbReference type="InterPro" id="IPR015928">
    <property type="entry name" value="Aconitase/3IPM_dehydase_swvl"/>
</dbReference>
<accession>A0AAV9PRY9</accession>
<comment type="caution">
    <text evidence="4">The sequence shown here is derived from an EMBL/GenBank/DDBJ whole genome shotgun (WGS) entry which is preliminary data.</text>
</comment>
<evidence type="ECO:0000256" key="1">
    <source>
        <dbReference type="ARBA" id="ARBA00023239"/>
    </source>
</evidence>
<feature type="domain" description="Aconitase A/isopropylmalate dehydratase small subunit swivel" evidence="3">
    <location>
        <begin position="7"/>
        <end position="52"/>
    </location>
</feature>
<dbReference type="AlphaFoldDB" id="A0AAV9PRY9"/>
<dbReference type="GeneID" id="89922283"/>
<evidence type="ECO:0000256" key="2">
    <source>
        <dbReference type="SAM" id="MobiDB-lite"/>
    </source>
</evidence>
<dbReference type="SUPFAM" id="SSF52016">
    <property type="entry name" value="LeuD/IlvD-like"/>
    <property type="match status" value="1"/>
</dbReference>
<dbReference type="InterPro" id="IPR000573">
    <property type="entry name" value="AconitaseA/IPMdHydase_ssu_swvl"/>
</dbReference>
<keyword evidence="1" id="KW-0456">Lyase</keyword>
<feature type="compositionally biased region" description="Basic and acidic residues" evidence="2">
    <location>
        <begin position="142"/>
        <end position="151"/>
    </location>
</feature>
<sequence length="151" mass="16244">MISTSSVAGPGFGSGSSREDAVRALLGAGVQAVIAKSFAFIYERNQLNVGLFSAIVVADDFYTHAQEGRTITIDRAAKMITLEGCPKPFTYEHSAVEEALLDAGGIVPMYELHGRGLFDALTSPNVSRETRPHGLETNPFEPESKGRGLEW</sequence>
<dbReference type="Gene3D" id="3.20.19.10">
    <property type="entry name" value="Aconitase, domain 4"/>
    <property type="match status" value="1"/>
</dbReference>
<keyword evidence="5" id="KW-1185">Reference proteome</keyword>
<dbReference type="Proteomes" id="UP001337655">
    <property type="component" value="Unassembled WGS sequence"/>
</dbReference>
<dbReference type="PANTHER" id="PTHR43345:SF2">
    <property type="entry name" value="3-ISOPROPYLMALATE DEHYDRATASE SMALL SUBUNIT 1"/>
    <property type="match status" value="1"/>
</dbReference>
<feature type="region of interest" description="Disordered" evidence="2">
    <location>
        <begin position="127"/>
        <end position="151"/>
    </location>
</feature>
<gene>
    <name evidence="4" type="ORF">LTR77_000934</name>
</gene>
<dbReference type="PANTHER" id="PTHR43345">
    <property type="entry name" value="3-ISOPROPYLMALATE DEHYDRATASE SMALL SUBUNIT 2-RELATED-RELATED"/>
    <property type="match status" value="1"/>
</dbReference>
<evidence type="ECO:0000259" key="3">
    <source>
        <dbReference type="Pfam" id="PF00694"/>
    </source>
</evidence>
<evidence type="ECO:0000313" key="5">
    <source>
        <dbReference type="Proteomes" id="UP001337655"/>
    </source>
</evidence>
<dbReference type="GO" id="GO:0016829">
    <property type="term" value="F:lyase activity"/>
    <property type="evidence" value="ECO:0007669"/>
    <property type="project" value="UniProtKB-KW"/>
</dbReference>
<organism evidence="4 5">
    <name type="scientific">Saxophila tyrrhenica</name>
    <dbReference type="NCBI Taxonomy" id="1690608"/>
    <lineage>
        <taxon>Eukaryota</taxon>
        <taxon>Fungi</taxon>
        <taxon>Dikarya</taxon>
        <taxon>Ascomycota</taxon>
        <taxon>Pezizomycotina</taxon>
        <taxon>Dothideomycetes</taxon>
        <taxon>Dothideomycetidae</taxon>
        <taxon>Mycosphaerellales</taxon>
        <taxon>Extremaceae</taxon>
        <taxon>Saxophila</taxon>
    </lineage>
</organism>
<dbReference type="EMBL" id="JAVRRT010000001">
    <property type="protein sequence ID" value="KAK5175794.1"/>
    <property type="molecule type" value="Genomic_DNA"/>
</dbReference>
<dbReference type="RefSeq" id="XP_064664432.1">
    <property type="nucleotide sequence ID" value="XM_064798198.1"/>
</dbReference>
<name>A0AAV9PRY9_9PEZI</name>
<dbReference type="InterPro" id="IPR050075">
    <property type="entry name" value="LeuD"/>
</dbReference>
<reference evidence="4 5" key="1">
    <citation type="submission" date="2023-08" db="EMBL/GenBank/DDBJ databases">
        <title>Black Yeasts Isolated from many extreme environments.</title>
        <authorList>
            <person name="Coleine C."/>
            <person name="Stajich J.E."/>
            <person name="Selbmann L."/>
        </authorList>
    </citation>
    <scope>NUCLEOTIDE SEQUENCE [LARGE SCALE GENOMIC DNA]</scope>
    <source>
        <strain evidence="4 5">CCFEE 5935</strain>
    </source>
</reference>